<evidence type="ECO:0000256" key="3">
    <source>
        <dbReference type="ARBA" id="ARBA00023306"/>
    </source>
</evidence>
<reference evidence="6 7" key="1">
    <citation type="journal article" date="2016" name="Genome Announc.">
        <title>Whole-Genome Sequence of Rummeliibacillus stabekisii Strain PP9 Isolated from Antarctic Soil.</title>
        <authorList>
            <person name="da Mota F.F."/>
            <person name="Vollu R.E."/>
            <person name="Jurelevicius D."/>
            <person name="Seldin L."/>
        </authorList>
    </citation>
    <scope>NUCLEOTIDE SEQUENCE [LARGE SCALE GENOMIC DNA]</scope>
    <source>
        <strain evidence="6 7">PP9</strain>
    </source>
</reference>
<keyword evidence="7" id="KW-1185">Reference proteome</keyword>
<gene>
    <name evidence="5" type="primary">sepF</name>
    <name evidence="6" type="ORF">ATY39_02250</name>
</gene>
<dbReference type="PANTHER" id="PTHR35798:SF1">
    <property type="entry name" value="CELL DIVISION PROTEIN SEPF"/>
    <property type="match status" value="1"/>
</dbReference>
<accession>A0A143HAC7</accession>
<evidence type="ECO:0000313" key="6">
    <source>
        <dbReference type="EMBL" id="AMW98350.1"/>
    </source>
</evidence>
<dbReference type="EMBL" id="CP014806">
    <property type="protein sequence ID" value="AMW98350.1"/>
    <property type="molecule type" value="Genomic_DNA"/>
</dbReference>
<dbReference type="AlphaFoldDB" id="A0A143HAC7"/>
<evidence type="ECO:0000256" key="4">
    <source>
        <dbReference type="ARBA" id="ARBA00044936"/>
    </source>
</evidence>
<comment type="subcellular location">
    <subcellularLocation>
        <location evidence="5">Cytoplasm</location>
    </subcellularLocation>
    <text evidence="5">Localizes to the division site, in a FtsZ-dependent manner.</text>
</comment>
<comment type="subunit">
    <text evidence="5">Homodimer. Interacts with FtsZ.</text>
</comment>
<comment type="similarity">
    <text evidence="5">Belongs to the SepF family.</text>
</comment>
<dbReference type="InterPro" id="IPR038594">
    <property type="entry name" value="SepF-like_sf"/>
</dbReference>
<evidence type="ECO:0000256" key="2">
    <source>
        <dbReference type="ARBA" id="ARBA00023210"/>
    </source>
</evidence>
<organism evidence="6 7">
    <name type="scientific">Rummeliibacillus stabekisii</name>
    <dbReference type="NCBI Taxonomy" id="241244"/>
    <lineage>
        <taxon>Bacteria</taxon>
        <taxon>Bacillati</taxon>
        <taxon>Bacillota</taxon>
        <taxon>Bacilli</taxon>
        <taxon>Bacillales</taxon>
        <taxon>Caryophanaceae</taxon>
        <taxon>Rummeliibacillus</taxon>
    </lineage>
</organism>
<reference evidence="7" key="2">
    <citation type="submission" date="2016-03" db="EMBL/GenBank/DDBJ databases">
        <authorList>
            <person name="Ploux O."/>
        </authorList>
    </citation>
    <scope>NUCLEOTIDE SEQUENCE [LARGE SCALE GENOMIC DNA]</scope>
    <source>
        <strain evidence="7">PP9</strain>
    </source>
</reference>
<dbReference type="Proteomes" id="UP000076021">
    <property type="component" value="Chromosome"/>
</dbReference>
<keyword evidence="2 5" id="KW-0717">Septation</keyword>
<comment type="function">
    <text evidence="4 5">Cell division protein that is part of the divisome complex and is recruited early to the Z-ring. Probably stimulates Z-ring formation, perhaps through the cross-linking of FtsZ protofilaments. Its function overlaps with FtsA.</text>
</comment>
<dbReference type="InterPro" id="IPR007561">
    <property type="entry name" value="Cell_div_SepF/SepF-rel"/>
</dbReference>
<dbReference type="OrthoDB" id="9815206at2"/>
<dbReference type="InterPro" id="IPR023052">
    <property type="entry name" value="Cell_div_SepF"/>
</dbReference>
<dbReference type="RefSeq" id="WP_066785231.1">
    <property type="nucleotide sequence ID" value="NZ_CP014806.1"/>
</dbReference>
<evidence type="ECO:0000256" key="1">
    <source>
        <dbReference type="ARBA" id="ARBA00022618"/>
    </source>
</evidence>
<dbReference type="STRING" id="241244.ATY39_02250"/>
<evidence type="ECO:0000256" key="5">
    <source>
        <dbReference type="HAMAP-Rule" id="MF_01197"/>
    </source>
</evidence>
<dbReference type="GO" id="GO:0005737">
    <property type="term" value="C:cytoplasm"/>
    <property type="evidence" value="ECO:0007669"/>
    <property type="project" value="UniProtKB-SubCell"/>
</dbReference>
<keyword evidence="5" id="KW-0963">Cytoplasm</keyword>
<keyword evidence="3 5" id="KW-0131">Cell cycle</keyword>
<protein>
    <recommendedName>
        <fullName evidence="5">Cell division protein SepF</fullName>
    </recommendedName>
</protein>
<dbReference type="Gene3D" id="3.30.110.150">
    <property type="entry name" value="SepF-like protein"/>
    <property type="match status" value="1"/>
</dbReference>
<dbReference type="GO" id="GO:0043093">
    <property type="term" value="P:FtsZ-dependent cytokinesis"/>
    <property type="evidence" value="ECO:0007669"/>
    <property type="project" value="UniProtKB-UniRule"/>
</dbReference>
<name>A0A143HAC7_9BACL</name>
<dbReference type="KEGG" id="rst:ATY39_02250"/>
<sequence length="170" mass="19641">MKVKDKIKNFFYLEEEEEYVEEQAVRKEPIRQQAVPQQQARQQQVQPPIVNRPAAVKKQSMKERQKQVDYPSNVPNLVSITQKTSKLVLSEPRVYSEAQDIADNLKNKRAVVVNLQRIERDQGMRIIDFISGTIFALGGDIKKIGKDIFLCTPDNMEVDGNISEYLYDDQ</sequence>
<proteinExistence type="inferred from homology"/>
<dbReference type="HAMAP" id="MF_01197">
    <property type="entry name" value="SepF"/>
    <property type="match status" value="1"/>
</dbReference>
<dbReference type="PANTHER" id="PTHR35798">
    <property type="entry name" value="CELL DIVISION PROTEIN SEPF"/>
    <property type="match status" value="1"/>
</dbReference>
<keyword evidence="1 5" id="KW-0132">Cell division</keyword>
<dbReference type="GO" id="GO:0000917">
    <property type="term" value="P:division septum assembly"/>
    <property type="evidence" value="ECO:0007669"/>
    <property type="project" value="UniProtKB-KW"/>
</dbReference>
<dbReference type="Pfam" id="PF04472">
    <property type="entry name" value="SepF"/>
    <property type="match status" value="1"/>
</dbReference>
<evidence type="ECO:0000313" key="7">
    <source>
        <dbReference type="Proteomes" id="UP000076021"/>
    </source>
</evidence>